<dbReference type="Proteomes" id="UP000504638">
    <property type="component" value="Unplaced"/>
</dbReference>
<keyword evidence="2" id="KW-1185">Reference proteome</keyword>
<name>A0A6G1GE71_9PEZI</name>
<sequence>MTLSSTPKSYSRLAAMGITVLRDCDSACLPLSITQKTRKSRHTRYPRIRVSTGHATCSCSSNDTLKLAYATESLLLWNNVQK</sequence>
<protein>
    <submittedName>
        <fullName evidence="1 3">Uncharacterized protein</fullName>
    </submittedName>
</protein>
<dbReference type="EMBL" id="ML975150">
    <property type="protein sequence ID" value="KAF1816343.1"/>
    <property type="molecule type" value="Genomic_DNA"/>
</dbReference>
<accession>A0A6G1GE71</accession>
<dbReference type="RefSeq" id="XP_033537974.1">
    <property type="nucleotide sequence ID" value="XM_033673695.1"/>
</dbReference>
<evidence type="ECO:0000313" key="3">
    <source>
        <dbReference type="RefSeq" id="XP_033537974.1"/>
    </source>
</evidence>
<gene>
    <name evidence="1 3" type="ORF">P152DRAFT_119809</name>
</gene>
<proteinExistence type="predicted"/>
<dbReference type="GeneID" id="54414265"/>
<evidence type="ECO:0000313" key="2">
    <source>
        <dbReference type="Proteomes" id="UP000504638"/>
    </source>
</evidence>
<reference evidence="3" key="3">
    <citation type="submission" date="2025-04" db="UniProtKB">
        <authorList>
            <consortium name="RefSeq"/>
        </authorList>
    </citation>
    <scope>IDENTIFICATION</scope>
    <source>
        <strain evidence="3">CBS 781.70</strain>
    </source>
</reference>
<dbReference type="AlphaFoldDB" id="A0A6G1GE71"/>
<evidence type="ECO:0000313" key="1">
    <source>
        <dbReference type="EMBL" id="KAF1816343.1"/>
    </source>
</evidence>
<reference evidence="1 3" key="1">
    <citation type="submission" date="2020-01" db="EMBL/GenBank/DDBJ databases">
        <authorList>
            <consortium name="DOE Joint Genome Institute"/>
            <person name="Haridas S."/>
            <person name="Albert R."/>
            <person name="Binder M."/>
            <person name="Bloem J."/>
            <person name="Labutti K."/>
            <person name="Salamov A."/>
            <person name="Andreopoulos B."/>
            <person name="Baker S.E."/>
            <person name="Barry K."/>
            <person name="Bills G."/>
            <person name="Bluhm B.H."/>
            <person name="Cannon C."/>
            <person name="Castanera R."/>
            <person name="Culley D.E."/>
            <person name="Daum C."/>
            <person name="Ezra D."/>
            <person name="Gonzalez J.B."/>
            <person name="Henrissat B."/>
            <person name="Kuo A."/>
            <person name="Liang C."/>
            <person name="Lipzen A."/>
            <person name="Lutzoni F."/>
            <person name="Magnuson J."/>
            <person name="Mondo S."/>
            <person name="Nolan M."/>
            <person name="Ohm R."/>
            <person name="Pangilinan J."/>
            <person name="Park H.-J."/>
            <person name="Ramirez L."/>
            <person name="Alfaro M."/>
            <person name="Sun H."/>
            <person name="Tritt A."/>
            <person name="Yoshinaga Y."/>
            <person name="Zwiers L.-H."/>
            <person name="Turgeon B.G."/>
            <person name="Goodwin S.B."/>
            <person name="Spatafora J.W."/>
            <person name="Crous P.W."/>
            <person name="Grigoriev I.V."/>
        </authorList>
    </citation>
    <scope>NUCLEOTIDE SEQUENCE</scope>
    <source>
        <strain evidence="1 3">CBS 781.70</strain>
    </source>
</reference>
<organism evidence="1">
    <name type="scientific">Eremomyces bilateralis CBS 781.70</name>
    <dbReference type="NCBI Taxonomy" id="1392243"/>
    <lineage>
        <taxon>Eukaryota</taxon>
        <taxon>Fungi</taxon>
        <taxon>Dikarya</taxon>
        <taxon>Ascomycota</taxon>
        <taxon>Pezizomycotina</taxon>
        <taxon>Dothideomycetes</taxon>
        <taxon>Dothideomycetes incertae sedis</taxon>
        <taxon>Eremomycetales</taxon>
        <taxon>Eremomycetaceae</taxon>
        <taxon>Eremomyces</taxon>
    </lineage>
</organism>
<reference evidence="3" key="2">
    <citation type="submission" date="2020-04" db="EMBL/GenBank/DDBJ databases">
        <authorList>
            <consortium name="NCBI Genome Project"/>
        </authorList>
    </citation>
    <scope>NUCLEOTIDE SEQUENCE</scope>
    <source>
        <strain evidence="3">CBS 781.70</strain>
    </source>
</reference>